<evidence type="ECO:0000313" key="1">
    <source>
        <dbReference type="EMBL" id="CAG7687288.1"/>
    </source>
</evidence>
<accession>A0A8J2J3I4</accession>
<organism evidence="1 2">
    <name type="scientific">Allacma fusca</name>
    <dbReference type="NCBI Taxonomy" id="39272"/>
    <lineage>
        <taxon>Eukaryota</taxon>
        <taxon>Metazoa</taxon>
        <taxon>Ecdysozoa</taxon>
        <taxon>Arthropoda</taxon>
        <taxon>Hexapoda</taxon>
        <taxon>Collembola</taxon>
        <taxon>Symphypleona</taxon>
        <taxon>Sminthuridae</taxon>
        <taxon>Allacma</taxon>
    </lineage>
</organism>
<sequence>MLCHHIISTNIDNAEELKRFTTSQEYLHNEVRNKTKRKFVLNQITARIDLPTKKNFINSTEVSVYQIL</sequence>
<proteinExistence type="predicted"/>
<comment type="caution">
    <text evidence="1">The sequence shown here is derived from an EMBL/GenBank/DDBJ whole genome shotgun (WGS) entry which is preliminary data.</text>
</comment>
<evidence type="ECO:0000313" key="2">
    <source>
        <dbReference type="Proteomes" id="UP000708208"/>
    </source>
</evidence>
<keyword evidence="2" id="KW-1185">Reference proteome</keyword>
<dbReference type="Proteomes" id="UP000708208">
    <property type="component" value="Unassembled WGS sequence"/>
</dbReference>
<gene>
    <name evidence="1" type="ORF">AFUS01_LOCUS3224</name>
</gene>
<reference evidence="1" key="1">
    <citation type="submission" date="2021-06" db="EMBL/GenBank/DDBJ databases">
        <authorList>
            <person name="Hodson N. C."/>
            <person name="Mongue J. A."/>
            <person name="Jaron S. K."/>
        </authorList>
    </citation>
    <scope>NUCLEOTIDE SEQUENCE</scope>
</reference>
<dbReference type="AlphaFoldDB" id="A0A8J2J3I4"/>
<dbReference type="EMBL" id="CAJVCH010019280">
    <property type="protein sequence ID" value="CAG7687288.1"/>
    <property type="molecule type" value="Genomic_DNA"/>
</dbReference>
<protein>
    <submittedName>
        <fullName evidence="1">Uncharacterized protein</fullName>
    </submittedName>
</protein>
<name>A0A8J2J3I4_9HEXA</name>